<evidence type="ECO:0000259" key="8">
    <source>
        <dbReference type="Pfam" id="PF20684"/>
    </source>
</evidence>
<evidence type="ECO:0000256" key="2">
    <source>
        <dbReference type="ARBA" id="ARBA00022692"/>
    </source>
</evidence>
<dbReference type="AlphaFoldDB" id="A0A5N6K0S7"/>
<evidence type="ECO:0000313" key="10">
    <source>
        <dbReference type="Proteomes" id="UP000326757"/>
    </source>
</evidence>
<organism evidence="9 10">
    <name type="scientific">Monilinia laxa</name>
    <name type="common">Brown rot fungus</name>
    <name type="synonym">Sclerotinia laxa</name>
    <dbReference type="NCBI Taxonomy" id="61186"/>
    <lineage>
        <taxon>Eukaryota</taxon>
        <taxon>Fungi</taxon>
        <taxon>Dikarya</taxon>
        <taxon>Ascomycota</taxon>
        <taxon>Pezizomycotina</taxon>
        <taxon>Leotiomycetes</taxon>
        <taxon>Helotiales</taxon>
        <taxon>Sclerotiniaceae</taxon>
        <taxon>Monilinia</taxon>
    </lineage>
</organism>
<evidence type="ECO:0000256" key="5">
    <source>
        <dbReference type="ARBA" id="ARBA00038359"/>
    </source>
</evidence>
<feature type="transmembrane region" description="Helical" evidence="7">
    <location>
        <begin position="55"/>
        <end position="74"/>
    </location>
</feature>
<evidence type="ECO:0000256" key="4">
    <source>
        <dbReference type="ARBA" id="ARBA00023136"/>
    </source>
</evidence>
<evidence type="ECO:0000256" key="6">
    <source>
        <dbReference type="SAM" id="MobiDB-lite"/>
    </source>
</evidence>
<dbReference type="InterPro" id="IPR049326">
    <property type="entry name" value="Rhodopsin_dom_fungi"/>
</dbReference>
<dbReference type="OrthoDB" id="10017208at2759"/>
<comment type="similarity">
    <text evidence="5">Belongs to the SAT4 family.</text>
</comment>
<evidence type="ECO:0000313" key="9">
    <source>
        <dbReference type="EMBL" id="KAB8295262.1"/>
    </source>
</evidence>
<gene>
    <name evidence="9" type="ORF">EYC80_007172</name>
</gene>
<evidence type="ECO:0000256" key="3">
    <source>
        <dbReference type="ARBA" id="ARBA00022989"/>
    </source>
</evidence>
<dbReference type="PANTHER" id="PTHR33048">
    <property type="entry name" value="PTH11-LIKE INTEGRAL MEMBRANE PROTEIN (AFU_ORTHOLOGUE AFUA_5G11245)"/>
    <property type="match status" value="1"/>
</dbReference>
<dbReference type="InterPro" id="IPR052337">
    <property type="entry name" value="SAT4-like"/>
</dbReference>
<keyword evidence="2 7" id="KW-0812">Transmembrane</keyword>
<feature type="region of interest" description="Disordered" evidence="6">
    <location>
        <begin position="348"/>
        <end position="369"/>
    </location>
</feature>
<feature type="transmembrane region" description="Helical" evidence="7">
    <location>
        <begin position="134"/>
        <end position="157"/>
    </location>
</feature>
<evidence type="ECO:0000256" key="7">
    <source>
        <dbReference type="SAM" id="Phobius"/>
    </source>
</evidence>
<dbReference type="GO" id="GO:0016020">
    <property type="term" value="C:membrane"/>
    <property type="evidence" value="ECO:0007669"/>
    <property type="project" value="UniProtKB-SubCell"/>
</dbReference>
<protein>
    <recommendedName>
        <fullName evidence="8">Rhodopsin domain-containing protein</fullName>
    </recommendedName>
</protein>
<name>A0A5N6K0S7_MONLA</name>
<reference evidence="9 10" key="1">
    <citation type="submission" date="2019-06" db="EMBL/GenBank/DDBJ databases">
        <title>Genome Sequence of the Brown Rot Fungal Pathogen Monilinia laxa.</title>
        <authorList>
            <person name="De Miccolis Angelini R.M."/>
            <person name="Landi L."/>
            <person name="Abate D."/>
            <person name="Pollastro S."/>
            <person name="Romanazzi G."/>
            <person name="Faretra F."/>
        </authorList>
    </citation>
    <scope>NUCLEOTIDE SEQUENCE [LARGE SCALE GENOMIC DNA]</scope>
    <source>
        <strain evidence="9 10">Mlax316</strain>
    </source>
</reference>
<evidence type="ECO:0000256" key="1">
    <source>
        <dbReference type="ARBA" id="ARBA00004141"/>
    </source>
</evidence>
<comment type="caution">
    <text evidence="9">The sequence shown here is derived from an EMBL/GenBank/DDBJ whole genome shotgun (WGS) entry which is preliminary data.</text>
</comment>
<dbReference type="EMBL" id="VIGI01000010">
    <property type="protein sequence ID" value="KAB8295262.1"/>
    <property type="molecule type" value="Genomic_DNA"/>
</dbReference>
<feature type="transmembrane region" description="Helical" evidence="7">
    <location>
        <begin position="20"/>
        <end position="43"/>
    </location>
</feature>
<feature type="compositionally biased region" description="Basic and acidic residues" evidence="6">
    <location>
        <begin position="353"/>
        <end position="369"/>
    </location>
</feature>
<feature type="transmembrane region" description="Helical" evidence="7">
    <location>
        <begin position="177"/>
        <end position="202"/>
    </location>
</feature>
<feature type="transmembrane region" description="Helical" evidence="7">
    <location>
        <begin position="214"/>
        <end position="233"/>
    </location>
</feature>
<keyword evidence="4 7" id="KW-0472">Membrane</keyword>
<keyword evidence="3 7" id="KW-1133">Transmembrane helix</keyword>
<feature type="domain" description="Rhodopsin" evidence="8">
    <location>
        <begin position="40"/>
        <end position="275"/>
    </location>
</feature>
<dbReference type="Pfam" id="PF20684">
    <property type="entry name" value="Fung_rhodopsin"/>
    <property type="match status" value="1"/>
</dbReference>
<dbReference type="PANTHER" id="PTHR33048:SF146">
    <property type="entry name" value="INTEGRAL MEMBRANE PROTEIN"/>
    <property type="match status" value="1"/>
</dbReference>
<proteinExistence type="inferred from homology"/>
<keyword evidence="10" id="KW-1185">Reference proteome</keyword>
<sequence length="483" mass="53332">MSTLWVYNSTPDANAESEYVLILGGTIPLLLFTAITVSGRLYVRIRTVRGIGADDWIIVVTMVCAIIYNAMTITQSRWGLGLPLELRPPEDLNSYSLLNYVGRPFYMVGILGFKVSLCFSYLRILSMGQPNYRLLVWIVMALCTLGHLIGTLVLMFSCDPIQRSWRPATTPGTCLPIAPLFYGLAVVTIIFDVVVFVLPIPFLSSLRMDIRKKIGIITAFALGLFTTGCSILRMKEINFIANGSGNSSRLALWGNIELDVGIILTCLPVLAPLLKVFGHKFSSYGKTGSSNPYLPTGSHNLQVFSNNRSHQHNTTTNANANASTRVAKSSRYMGEVSDNESQETILGKNQAEGNRRVETSADRRSSDESKNIDGIMRTMQVEVSVEERDIAVLEGWIKILYASGYWNSPDNETIPTGPAYEFYHEEGITHSTSAVKILYFNLKSWEDIRTSTNASTHSFMISSVISFVGEPACHEGVFILAGA</sequence>
<dbReference type="Proteomes" id="UP000326757">
    <property type="component" value="Unassembled WGS sequence"/>
</dbReference>
<comment type="subcellular location">
    <subcellularLocation>
        <location evidence="1">Membrane</location>
        <topology evidence="1">Multi-pass membrane protein</topology>
    </subcellularLocation>
</comment>
<feature type="transmembrane region" description="Helical" evidence="7">
    <location>
        <begin position="104"/>
        <end position="122"/>
    </location>
</feature>
<accession>A0A5N6K0S7</accession>